<sequence>MNILNWPSNLQLSYLGVRYKPEYEQLMLNEGVTLPLSLERAMLKRRCEFLAGRICAKRVLTKLHINTSETIKIGAGRQPLWPAGVSGSISHCDGHAVAVVAWQEENVMGVGIDIENIVSSELAQSIHEQIISETEWGYSRLFTDFQLFLTLMFSAKESIYKAIYPFINQILDFNSVSLINVDLNRCELFFTYNTYLQSVFGRTEALVVRYQINDGCLLTWCSVSQKHLF</sequence>
<evidence type="ECO:0000313" key="15">
    <source>
        <dbReference type="Proteomes" id="UP000315947"/>
    </source>
</evidence>
<comment type="similarity">
    <text evidence="3">Belongs to the P-Pant transferase superfamily. EntD family.</text>
</comment>
<dbReference type="InterPro" id="IPR003542">
    <property type="entry name" value="Enbac_synth_compD-like"/>
</dbReference>
<dbReference type="SUPFAM" id="SSF56214">
    <property type="entry name" value="4'-phosphopantetheinyl transferase"/>
    <property type="match status" value="1"/>
</dbReference>
<dbReference type="PANTHER" id="PTHR38096:SF1">
    <property type="entry name" value="ENTEROBACTIN SYNTHASE COMPONENT D"/>
    <property type="match status" value="1"/>
</dbReference>
<dbReference type="InterPro" id="IPR008278">
    <property type="entry name" value="4-PPantetheinyl_Trfase_dom"/>
</dbReference>
<comment type="subunit">
    <text evidence="4">EntB, EntD, EntE, and EntF form a multienzyme complex called enterobactin synthase.</text>
</comment>
<dbReference type="Gene3D" id="3.90.470.20">
    <property type="entry name" value="4'-phosphopantetheinyl transferase domain"/>
    <property type="match status" value="1"/>
</dbReference>
<dbReference type="PANTHER" id="PTHR38096">
    <property type="entry name" value="ENTEROBACTIN SYNTHASE COMPONENT D"/>
    <property type="match status" value="1"/>
</dbReference>
<evidence type="ECO:0000259" key="12">
    <source>
        <dbReference type="Pfam" id="PF01648"/>
    </source>
</evidence>
<dbReference type="Pfam" id="PF17837">
    <property type="entry name" value="4PPT_N"/>
    <property type="match status" value="1"/>
</dbReference>
<comment type="catalytic activity">
    <reaction evidence="11">
        <text>apo-[peptidyl-carrier protein] + CoA = holo-[peptidyl-carrier protein] + adenosine 3',5'-bisphosphate + H(+)</text>
        <dbReference type="Rhea" id="RHEA:46228"/>
        <dbReference type="Rhea" id="RHEA-COMP:11479"/>
        <dbReference type="Rhea" id="RHEA-COMP:11480"/>
        <dbReference type="ChEBI" id="CHEBI:15378"/>
        <dbReference type="ChEBI" id="CHEBI:29999"/>
        <dbReference type="ChEBI" id="CHEBI:57287"/>
        <dbReference type="ChEBI" id="CHEBI:58343"/>
        <dbReference type="ChEBI" id="CHEBI:64479"/>
    </reaction>
</comment>
<evidence type="ECO:0000256" key="4">
    <source>
        <dbReference type="ARBA" id="ARBA00011503"/>
    </source>
</evidence>
<proteinExistence type="inferred from homology"/>
<evidence type="ECO:0000256" key="8">
    <source>
        <dbReference type="ARBA" id="ARBA00029894"/>
    </source>
</evidence>
<dbReference type="PRINTS" id="PR01399">
    <property type="entry name" value="ENTSNTHTASED"/>
</dbReference>
<dbReference type="InterPro" id="IPR041354">
    <property type="entry name" value="4PPT_N"/>
</dbReference>
<evidence type="ECO:0000256" key="1">
    <source>
        <dbReference type="ARBA" id="ARBA00003937"/>
    </source>
</evidence>
<organism evidence="14 15">
    <name type="scientific">Shewanella psychropiezotolerans</name>
    <dbReference type="NCBI Taxonomy" id="2593655"/>
    <lineage>
        <taxon>Bacteria</taxon>
        <taxon>Pseudomonadati</taxon>
        <taxon>Pseudomonadota</taxon>
        <taxon>Gammaproteobacteria</taxon>
        <taxon>Alteromonadales</taxon>
        <taxon>Shewanellaceae</taxon>
        <taxon>Shewanella</taxon>
    </lineage>
</organism>
<comment type="catalytic activity">
    <reaction evidence="10">
        <text>apo-[aryl-carrier protein] + CoA = holo-[aryl-carrier protein] + adenosine 3',5'-bisphosphate + H(+)</text>
        <dbReference type="Rhea" id="RHEA:48404"/>
        <dbReference type="Rhea" id="RHEA-COMP:15903"/>
        <dbReference type="Rhea" id="RHEA-COMP:17557"/>
        <dbReference type="ChEBI" id="CHEBI:15378"/>
        <dbReference type="ChEBI" id="CHEBI:29999"/>
        <dbReference type="ChEBI" id="CHEBI:57287"/>
        <dbReference type="ChEBI" id="CHEBI:58343"/>
        <dbReference type="ChEBI" id="CHEBI:64479"/>
    </reaction>
</comment>
<evidence type="ECO:0000256" key="9">
    <source>
        <dbReference type="ARBA" id="ARBA00031996"/>
    </source>
</evidence>
<keyword evidence="15" id="KW-1185">Reference proteome</keyword>
<keyword evidence="6 14" id="KW-0808">Transferase</keyword>
<evidence type="ECO:0000256" key="5">
    <source>
        <dbReference type="ARBA" id="ARBA00019087"/>
    </source>
</evidence>
<keyword evidence="7" id="KW-0259">Enterobactin biosynthesis</keyword>
<evidence type="ECO:0000256" key="7">
    <source>
        <dbReference type="ARBA" id="ARBA00023191"/>
    </source>
</evidence>
<dbReference type="InterPro" id="IPR037143">
    <property type="entry name" value="4-PPantetheinyl_Trfase_dom_sf"/>
</dbReference>
<protein>
    <recommendedName>
        <fullName evidence="5">Enterobactin synthase component D</fullName>
    </recommendedName>
    <alternativeName>
        <fullName evidence="8">4'-phosphopantetheinyl transferase EntD</fullName>
    </alternativeName>
    <alternativeName>
        <fullName evidence="9">Enterochelin synthase D</fullName>
    </alternativeName>
</protein>
<evidence type="ECO:0000256" key="3">
    <source>
        <dbReference type="ARBA" id="ARBA00008342"/>
    </source>
</evidence>
<evidence type="ECO:0000256" key="10">
    <source>
        <dbReference type="ARBA" id="ARBA00049176"/>
    </source>
</evidence>
<dbReference type="GO" id="GO:0016740">
    <property type="term" value="F:transferase activity"/>
    <property type="evidence" value="ECO:0007669"/>
    <property type="project" value="UniProtKB-KW"/>
</dbReference>
<evidence type="ECO:0000256" key="11">
    <source>
        <dbReference type="ARBA" id="ARBA00049191"/>
    </source>
</evidence>
<feature type="domain" description="4'-phosphopantetheinyl transferase N-terminal" evidence="13">
    <location>
        <begin position="38"/>
        <end position="101"/>
    </location>
</feature>
<evidence type="ECO:0000313" key="14">
    <source>
        <dbReference type="EMBL" id="QDO84835.1"/>
    </source>
</evidence>
<gene>
    <name evidence="14" type="ORF">FM037_18435</name>
</gene>
<name>A0ABX5X0F5_9GAMM</name>
<evidence type="ECO:0000259" key="13">
    <source>
        <dbReference type="Pfam" id="PF17837"/>
    </source>
</evidence>
<dbReference type="RefSeq" id="WP_144047185.1">
    <property type="nucleotide sequence ID" value="NZ_CP041614.1"/>
</dbReference>
<dbReference type="EMBL" id="CP041614">
    <property type="protein sequence ID" value="QDO84835.1"/>
    <property type="molecule type" value="Genomic_DNA"/>
</dbReference>
<comment type="pathway">
    <text evidence="2">Siderophore biosynthesis; enterobactin biosynthesis.</text>
</comment>
<comment type="function">
    <text evidence="1">Involved in the biosynthesis of the siderophore enterobactin (enterochelin), which is a macrocyclic trimeric lactone of N-(2,3-dihydroxybenzoyl)-serine. The serine trilactone serves as a scaffolding for the three catechol functionalities that provide hexadentate coordination for the tightly ligated iron(2+) atoms. Plays an essential role in the assembly of the enterobactin by catalyzing the transfer of the 4'-phosphopantetheine (Ppant) moiety from coenzyme A to the apo-domains of both EntB (ArCP domain) and EntF (PCP domain) to yield their holo-forms which make them competent for the activation of 2,3-dihydroxybenzoate (DHB) and L-serine, respectively.</text>
</comment>
<accession>A0ABX5X0F5</accession>
<reference evidence="14 15" key="1">
    <citation type="submission" date="2019-07" db="EMBL/GenBank/DDBJ databases">
        <title>Shewanella sp. YLB-06 whole genomic sequence.</title>
        <authorList>
            <person name="Yu L."/>
        </authorList>
    </citation>
    <scope>NUCLEOTIDE SEQUENCE [LARGE SCALE GENOMIC DNA]</scope>
    <source>
        <strain evidence="14 15">YLB-06</strain>
    </source>
</reference>
<dbReference type="Pfam" id="PF01648">
    <property type="entry name" value="ACPS"/>
    <property type="match status" value="1"/>
</dbReference>
<evidence type="ECO:0000256" key="2">
    <source>
        <dbReference type="ARBA" id="ARBA00004993"/>
    </source>
</evidence>
<feature type="domain" description="4'-phosphopantetheinyl transferase" evidence="12">
    <location>
        <begin position="109"/>
        <end position="195"/>
    </location>
</feature>
<dbReference type="Proteomes" id="UP000315947">
    <property type="component" value="Chromosome"/>
</dbReference>
<evidence type="ECO:0000256" key="6">
    <source>
        <dbReference type="ARBA" id="ARBA00022679"/>
    </source>
</evidence>